<proteinExistence type="predicted"/>
<keyword evidence="2" id="KW-1185">Reference proteome</keyword>
<reference evidence="1" key="1">
    <citation type="submission" date="2021-08" db="EMBL/GenBank/DDBJ databases">
        <title>The first chromosome-level gecko genome reveals the dynamic sex chromosomes of Neotropical dwarf geckos (Sphaerodactylidae: Sphaerodactylus).</title>
        <authorList>
            <person name="Pinto B.J."/>
            <person name="Keating S.E."/>
            <person name="Gamble T."/>
        </authorList>
    </citation>
    <scope>NUCLEOTIDE SEQUENCE</scope>
    <source>
        <strain evidence="1">TG3544</strain>
    </source>
</reference>
<dbReference type="Proteomes" id="UP000827872">
    <property type="component" value="Linkage Group LG06"/>
</dbReference>
<gene>
    <name evidence="1" type="ORF">K3G42_028365</name>
</gene>
<sequence length="183" mass="19812">MGNLFLFTGIKTVPFLDECHGVKIDRSVEKLLSNSSLSFWNILGKPTELQPYSLECMQVPSSQSSVVVPTMRLGVLLFLLNKRCQRSTVPVPMSLQGGQRVSLCLPPWPSCSACPKLLWLPFLPHPFASPAGLTPTWRVTAAMLGLGQESQGRDTAGMSAGSFRSEGSWPAAQRGVENVPAPT</sequence>
<comment type="caution">
    <text evidence="1">The sequence shown here is derived from an EMBL/GenBank/DDBJ whole genome shotgun (WGS) entry which is preliminary data.</text>
</comment>
<dbReference type="EMBL" id="CM037619">
    <property type="protein sequence ID" value="KAH8008209.1"/>
    <property type="molecule type" value="Genomic_DNA"/>
</dbReference>
<accession>A0ACB8FS86</accession>
<evidence type="ECO:0000313" key="2">
    <source>
        <dbReference type="Proteomes" id="UP000827872"/>
    </source>
</evidence>
<organism evidence="1 2">
    <name type="scientific">Sphaerodactylus townsendi</name>
    <dbReference type="NCBI Taxonomy" id="933632"/>
    <lineage>
        <taxon>Eukaryota</taxon>
        <taxon>Metazoa</taxon>
        <taxon>Chordata</taxon>
        <taxon>Craniata</taxon>
        <taxon>Vertebrata</taxon>
        <taxon>Euteleostomi</taxon>
        <taxon>Lepidosauria</taxon>
        <taxon>Squamata</taxon>
        <taxon>Bifurcata</taxon>
        <taxon>Gekkota</taxon>
        <taxon>Sphaerodactylidae</taxon>
        <taxon>Sphaerodactylus</taxon>
    </lineage>
</organism>
<name>A0ACB8FS86_9SAUR</name>
<evidence type="ECO:0000313" key="1">
    <source>
        <dbReference type="EMBL" id="KAH8008209.1"/>
    </source>
</evidence>
<protein>
    <submittedName>
        <fullName evidence="1">Uncharacterized protein</fullName>
    </submittedName>
</protein>